<dbReference type="Proteomes" id="UP000008631">
    <property type="component" value="Chromosome"/>
</dbReference>
<feature type="region of interest" description="Disordered" evidence="1">
    <location>
        <begin position="174"/>
        <end position="206"/>
    </location>
</feature>
<evidence type="ECO:0000256" key="1">
    <source>
        <dbReference type="SAM" id="MobiDB-lite"/>
    </source>
</evidence>
<dbReference type="RefSeq" id="WP_013562948.1">
    <property type="nucleotide sequence ID" value="NC_014962.1"/>
</dbReference>
<name>E8R5B8_ISOPI</name>
<dbReference type="eggNOG" id="ENOG5031RHM">
    <property type="taxonomic scope" value="Bacteria"/>
</dbReference>
<reference key="1">
    <citation type="submission" date="2010-11" db="EMBL/GenBank/DDBJ databases">
        <title>The complete sequence of chromosome of Isophaera pallida ATCC 43644.</title>
        <authorList>
            <consortium name="US DOE Joint Genome Institute (JGI-PGF)"/>
            <person name="Lucas S."/>
            <person name="Copeland A."/>
            <person name="Lapidus A."/>
            <person name="Bruce D."/>
            <person name="Goodwin L."/>
            <person name="Pitluck S."/>
            <person name="Kyrpides N."/>
            <person name="Mavromatis K."/>
            <person name="Pagani I."/>
            <person name="Ivanova N."/>
            <person name="Saunders E."/>
            <person name="Brettin T."/>
            <person name="Detter J.C."/>
            <person name="Han C."/>
            <person name="Tapia R."/>
            <person name="Land M."/>
            <person name="Hauser L."/>
            <person name="Markowitz V."/>
            <person name="Cheng J.-F."/>
            <person name="Hugenholtz P."/>
            <person name="Woyke T."/>
            <person name="Wu D."/>
            <person name="Eisen J.A."/>
        </authorList>
    </citation>
    <scope>NUCLEOTIDE SEQUENCE</scope>
    <source>
        <strain>ATCC 43644</strain>
    </source>
</reference>
<dbReference type="KEGG" id="ipa:Isop_0062"/>
<gene>
    <name evidence="2" type="ordered locus">Isop_0062</name>
</gene>
<organism evidence="2 3">
    <name type="scientific">Isosphaera pallida (strain ATCC 43644 / DSM 9630 / IS1B)</name>
    <dbReference type="NCBI Taxonomy" id="575540"/>
    <lineage>
        <taxon>Bacteria</taxon>
        <taxon>Pseudomonadati</taxon>
        <taxon>Planctomycetota</taxon>
        <taxon>Planctomycetia</taxon>
        <taxon>Isosphaerales</taxon>
        <taxon>Isosphaeraceae</taxon>
        <taxon>Isosphaera</taxon>
    </lineage>
</organism>
<sequence length="206" mass="22789">MNPYLSASTNPDPDNNAEKSKCSWLLAVDAGLRLGMAYFEEPGHVVWCRSHHLGSRHALRNAIGSILAGLPQAGRLVVEGGGPLVELWTGEAQRRGWAVLVVAAERWRADLLVPRDRSDARRAKAAALARAREMLRNSPRAANPTHLRHDAAEAVLLGHWAWNHADLFINPSRRETLPNVAPPKPTARRRMPRRGHDEGPDVLKCD</sequence>
<dbReference type="AlphaFoldDB" id="E8R5B8"/>
<keyword evidence="3" id="KW-1185">Reference proteome</keyword>
<accession>E8R5B8</accession>
<proteinExistence type="predicted"/>
<dbReference type="OrthoDB" id="1495259at2"/>
<feature type="compositionally biased region" description="Basic and acidic residues" evidence="1">
    <location>
        <begin position="194"/>
        <end position="206"/>
    </location>
</feature>
<protein>
    <submittedName>
        <fullName evidence="2">Uncharacterized protein</fullName>
    </submittedName>
</protein>
<evidence type="ECO:0000313" key="2">
    <source>
        <dbReference type="EMBL" id="ADV60659.1"/>
    </source>
</evidence>
<dbReference type="HOGENOM" id="CLU_1330448_0_0_0"/>
<dbReference type="InParanoid" id="E8R5B8"/>
<reference evidence="2 3" key="2">
    <citation type="journal article" date="2011" name="Stand. Genomic Sci.">
        <title>Complete genome sequence of Isosphaera pallida type strain (IS1B).</title>
        <authorList>
            <consortium name="US DOE Joint Genome Institute (JGI-PGF)"/>
            <person name="Goker M."/>
            <person name="Cleland D."/>
            <person name="Saunders E."/>
            <person name="Lapidus A."/>
            <person name="Nolan M."/>
            <person name="Lucas S."/>
            <person name="Hammon N."/>
            <person name="Deshpande S."/>
            <person name="Cheng J.F."/>
            <person name="Tapia R."/>
            <person name="Han C."/>
            <person name="Goodwin L."/>
            <person name="Pitluck S."/>
            <person name="Liolios K."/>
            <person name="Pagani I."/>
            <person name="Ivanova N."/>
            <person name="Mavromatis K."/>
            <person name="Pati A."/>
            <person name="Chen A."/>
            <person name="Palaniappan K."/>
            <person name="Land M."/>
            <person name="Hauser L."/>
            <person name="Chang Y.J."/>
            <person name="Jeffries C.D."/>
            <person name="Detter J.C."/>
            <person name="Beck B."/>
            <person name="Woyke T."/>
            <person name="Bristow J."/>
            <person name="Eisen J.A."/>
            <person name="Markowitz V."/>
            <person name="Hugenholtz P."/>
            <person name="Kyrpides N.C."/>
            <person name="Klenk H.P."/>
        </authorList>
    </citation>
    <scope>NUCLEOTIDE SEQUENCE [LARGE SCALE GENOMIC DNA]</scope>
    <source>
        <strain evidence="3">ATCC 43644 / DSM 9630 / IS1B</strain>
    </source>
</reference>
<evidence type="ECO:0000313" key="3">
    <source>
        <dbReference type="Proteomes" id="UP000008631"/>
    </source>
</evidence>
<dbReference type="EMBL" id="CP002353">
    <property type="protein sequence ID" value="ADV60659.1"/>
    <property type="molecule type" value="Genomic_DNA"/>
</dbReference>